<dbReference type="Gene3D" id="3.40.50.300">
    <property type="entry name" value="P-loop containing nucleotide triphosphate hydrolases"/>
    <property type="match status" value="1"/>
</dbReference>
<dbReference type="InterPro" id="IPR027417">
    <property type="entry name" value="P-loop_NTPase"/>
</dbReference>
<dbReference type="GO" id="GO:0016887">
    <property type="term" value="F:ATP hydrolysis activity"/>
    <property type="evidence" value="ECO:0007669"/>
    <property type="project" value="InterPro"/>
</dbReference>
<dbReference type="SUPFAM" id="SSF52540">
    <property type="entry name" value="P-loop containing nucleoside triphosphate hydrolases"/>
    <property type="match status" value="1"/>
</dbReference>
<organism evidence="7 8">
    <name type="scientific">Coccomyxa viridis</name>
    <dbReference type="NCBI Taxonomy" id="1274662"/>
    <lineage>
        <taxon>Eukaryota</taxon>
        <taxon>Viridiplantae</taxon>
        <taxon>Chlorophyta</taxon>
        <taxon>core chlorophytes</taxon>
        <taxon>Trebouxiophyceae</taxon>
        <taxon>Trebouxiophyceae incertae sedis</taxon>
        <taxon>Coccomyxaceae</taxon>
        <taxon>Coccomyxa</taxon>
    </lineage>
</organism>
<dbReference type="EMBL" id="CAUYUE010000005">
    <property type="protein sequence ID" value="CAK0778672.1"/>
    <property type="molecule type" value="Genomic_DNA"/>
</dbReference>
<evidence type="ECO:0000256" key="1">
    <source>
        <dbReference type="ARBA" id="ARBA00004141"/>
    </source>
</evidence>
<evidence type="ECO:0000259" key="6">
    <source>
        <dbReference type="Pfam" id="PF00005"/>
    </source>
</evidence>
<evidence type="ECO:0000256" key="3">
    <source>
        <dbReference type="ARBA" id="ARBA00022692"/>
    </source>
</evidence>
<comment type="caution">
    <text evidence="7">The sequence shown here is derived from an EMBL/GenBank/DDBJ whole genome shotgun (WGS) entry which is preliminary data.</text>
</comment>
<comment type="subcellular location">
    <subcellularLocation>
        <location evidence="1">Membrane</location>
        <topology evidence="1">Multi-pass membrane protein</topology>
    </subcellularLocation>
</comment>
<dbReference type="Pfam" id="PF00005">
    <property type="entry name" value="ABC_tran"/>
    <property type="match status" value="1"/>
</dbReference>
<name>A0AAV1I372_9CHLO</name>
<evidence type="ECO:0000256" key="4">
    <source>
        <dbReference type="ARBA" id="ARBA00022989"/>
    </source>
</evidence>
<keyword evidence="2" id="KW-0813">Transport</keyword>
<proteinExistence type="predicted"/>
<dbReference type="GO" id="GO:0005524">
    <property type="term" value="F:ATP binding"/>
    <property type="evidence" value="ECO:0007669"/>
    <property type="project" value="InterPro"/>
</dbReference>
<keyword evidence="3" id="KW-0812">Transmembrane</keyword>
<sequence>MQEDHFLPSLTCFETLRVAAALKVKGSRSKREGVVEQSLGAVGLLKVAESQVGGLLPGGLRVRGISGGEKRRLSIACGIVGAPELIFLDEPTSGLDTSSALTVMQCIRALADEGRIVLSSIHQPRARIWELFDSVVVLAEGHTLYCGPTDGVGGTT</sequence>
<gene>
    <name evidence="7" type="ORF">CVIRNUC_004632</name>
</gene>
<dbReference type="InterPro" id="IPR050352">
    <property type="entry name" value="ABCG_transporters"/>
</dbReference>
<dbReference type="InterPro" id="IPR003439">
    <property type="entry name" value="ABC_transporter-like_ATP-bd"/>
</dbReference>
<reference evidence="7 8" key="1">
    <citation type="submission" date="2023-10" db="EMBL/GenBank/DDBJ databases">
        <authorList>
            <person name="Maclean D."/>
            <person name="Macfadyen A."/>
        </authorList>
    </citation>
    <scope>NUCLEOTIDE SEQUENCE [LARGE SCALE GENOMIC DNA]</scope>
</reference>
<keyword evidence="4" id="KW-1133">Transmembrane helix</keyword>
<feature type="domain" description="ABC transporter" evidence="6">
    <location>
        <begin position="2"/>
        <end position="93"/>
    </location>
</feature>
<keyword evidence="5" id="KW-0472">Membrane</keyword>
<dbReference type="AlphaFoldDB" id="A0AAV1I372"/>
<accession>A0AAV1I372</accession>
<keyword evidence="8" id="KW-1185">Reference proteome</keyword>
<evidence type="ECO:0000256" key="2">
    <source>
        <dbReference type="ARBA" id="ARBA00022448"/>
    </source>
</evidence>
<evidence type="ECO:0000313" key="7">
    <source>
        <dbReference type="EMBL" id="CAK0778672.1"/>
    </source>
</evidence>
<dbReference type="GO" id="GO:0042626">
    <property type="term" value="F:ATPase-coupled transmembrane transporter activity"/>
    <property type="evidence" value="ECO:0007669"/>
    <property type="project" value="TreeGrafter"/>
</dbReference>
<protein>
    <recommendedName>
        <fullName evidence="6">ABC transporter domain-containing protein</fullName>
    </recommendedName>
</protein>
<dbReference type="Proteomes" id="UP001314263">
    <property type="component" value="Unassembled WGS sequence"/>
</dbReference>
<evidence type="ECO:0000313" key="8">
    <source>
        <dbReference type="Proteomes" id="UP001314263"/>
    </source>
</evidence>
<dbReference type="PANTHER" id="PTHR48041:SF139">
    <property type="entry name" value="PROTEIN SCARLET"/>
    <property type="match status" value="1"/>
</dbReference>
<dbReference type="PANTHER" id="PTHR48041">
    <property type="entry name" value="ABC TRANSPORTER G FAMILY MEMBER 28"/>
    <property type="match status" value="1"/>
</dbReference>
<evidence type="ECO:0000256" key="5">
    <source>
        <dbReference type="ARBA" id="ARBA00023136"/>
    </source>
</evidence>
<dbReference type="GO" id="GO:0016020">
    <property type="term" value="C:membrane"/>
    <property type="evidence" value="ECO:0007669"/>
    <property type="project" value="UniProtKB-SubCell"/>
</dbReference>